<protein>
    <submittedName>
        <fullName evidence="4">L-histidine N(Alpha)-methyltransferase</fullName>
        <ecNumber evidence="4">2.1.1.44</ecNumber>
    </submittedName>
</protein>
<keyword evidence="1 4" id="KW-0489">Methyltransferase</keyword>
<dbReference type="InterPro" id="IPR019257">
    <property type="entry name" value="MeTrfase_dom"/>
</dbReference>
<reference evidence="4" key="1">
    <citation type="submission" date="2019-12" db="EMBL/GenBank/DDBJ databases">
        <title>Novel species isolated from a subtropical stream in China.</title>
        <authorList>
            <person name="Lu H."/>
        </authorList>
    </citation>
    <scope>NUCLEOTIDE SEQUENCE [LARGE SCALE GENOMIC DNA]</scope>
    <source>
        <strain evidence="4">FT93W</strain>
    </source>
</reference>
<dbReference type="Pfam" id="PF10017">
    <property type="entry name" value="Methyltransf_33"/>
    <property type="match status" value="1"/>
</dbReference>
<comment type="caution">
    <text evidence="4">The sequence shown here is derived from an EMBL/GenBank/DDBJ whole genome shotgun (WGS) entry which is preliminary data.</text>
</comment>
<feature type="domain" description="Histidine-specific methyltransferase SAM-dependent" evidence="3">
    <location>
        <begin position="21"/>
        <end position="318"/>
    </location>
</feature>
<dbReference type="Proteomes" id="UP000444316">
    <property type="component" value="Unassembled WGS sequence"/>
</dbReference>
<dbReference type="GO" id="GO:0032259">
    <property type="term" value="P:methylation"/>
    <property type="evidence" value="ECO:0007669"/>
    <property type="project" value="UniProtKB-KW"/>
</dbReference>
<dbReference type="PIRSF" id="PIRSF018005">
    <property type="entry name" value="UCP018005"/>
    <property type="match status" value="1"/>
</dbReference>
<dbReference type="EMBL" id="WWCL01000001">
    <property type="protein sequence ID" value="MYN44611.1"/>
    <property type="molecule type" value="Genomic_DNA"/>
</dbReference>
<evidence type="ECO:0000313" key="5">
    <source>
        <dbReference type="Proteomes" id="UP000444316"/>
    </source>
</evidence>
<evidence type="ECO:0000256" key="2">
    <source>
        <dbReference type="ARBA" id="ARBA00022679"/>
    </source>
</evidence>
<dbReference type="GO" id="GO:0052706">
    <property type="term" value="F:L-histidine N(alpha)-methyltransferase activity"/>
    <property type="evidence" value="ECO:0007669"/>
    <property type="project" value="UniProtKB-EC"/>
</dbReference>
<evidence type="ECO:0000256" key="1">
    <source>
        <dbReference type="ARBA" id="ARBA00022603"/>
    </source>
</evidence>
<dbReference type="Gene3D" id="3.40.50.150">
    <property type="entry name" value="Vaccinia Virus protein VP39"/>
    <property type="match status" value="1"/>
</dbReference>
<evidence type="ECO:0000259" key="3">
    <source>
        <dbReference type="Pfam" id="PF10017"/>
    </source>
</evidence>
<dbReference type="RefSeq" id="WP_161034252.1">
    <property type="nucleotide sequence ID" value="NZ_WWCL01000001.1"/>
</dbReference>
<dbReference type="NCBIfam" id="TIGR03438">
    <property type="entry name" value="egtD_ergothio"/>
    <property type="match status" value="1"/>
</dbReference>
<dbReference type="InterPro" id="IPR029063">
    <property type="entry name" value="SAM-dependent_MTases_sf"/>
</dbReference>
<keyword evidence="2 4" id="KW-0808">Transferase</keyword>
<name>A0A845HYP9_9BURK</name>
<evidence type="ECO:0000313" key="4">
    <source>
        <dbReference type="EMBL" id="MYN44611.1"/>
    </source>
</evidence>
<dbReference type="PANTHER" id="PTHR43397:SF1">
    <property type="entry name" value="ERGOTHIONEINE BIOSYNTHESIS PROTEIN 1"/>
    <property type="match status" value="1"/>
</dbReference>
<proteinExistence type="predicted"/>
<keyword evidence="5" id="KW-1185">Reference proteome</keyword>
<sequence length="322" mass="35315">MPALARSSEPAVAQGSSAVVAEIGAGLQARRPHISPKYLYDTLGSRLFEAICELDEYYPTRTEAAIFARHGEEIAACIGQGVSLIDLGAGNCAKAASLFPLLRPRQYVPLDISAEFLGEAVAGLQQRFPAIAMTPLGVDFSAGFQLPEHVSQTRRVFFYPGSSIGNFSPPQAVGLLRNLRDNLGADGGLLIGIDLVKQSSVLDAAYNDALGVTAAFNLNLLRHVNRLAGANFDLRQWQHCAYFDEAASRIEMHLQAQCDVTVRWQDGVRQFARGDRIHTEDSYKYTRSGFRQLLESAGFEAVQYWTDPANWFAVLYARAVTR</sequence>
<dbReference type="EC" id="2.1.1.44" evidence="4"/>
<accession>A0A845HYP9</accession>
<gene>
    <name evidence="4" type="primary">egtD</name>
    <name evidence="4" type="ORF">GTP23_05915</name>
</gene>
<dbReference type="InterPro" id="IPR051128">
    <property type="entry name" value="EgtD_Methyltrsf_superfamily"/>
</dbReference>
<dbReference type="PANTHER" id="PTHR43397">
    <property type="entry name" value="ERGOTHIONEINE BIOSYNTHESIS PROTEIN 1"/>
    <property type="match status" value="1"/>
</dbReference>
<dbReference type="InterPro" id="IPR035094">
    <property type="entry name" value="EgtD"/>
</dbReference>
<dbReference type="AlphaFoldDB" id="A0A845HYP9"/>
<organism evidence="4 5">
    <name type="scientific">Duganella fentianensis</name>
    <dbReference type="NCBI Taxonomy" id="2692177"/>
    <lineage>
        <taxon>Bacteria</taxon>
        <taxon>Pseudomonadati</taxon>
        <taxon>Pseudomonadota</taxon>
        <taxon>Betaproteobacteria</taxon>
        <taxon>Burkholderiales</taxon>
        <taxon>Oxalobacteraceae</taxon>
        <taxon>Telluria group</taxon>
        <taxon>Duganella</taxon>
    </lineage>
</organism>
<dbReference type="InterPro" id="IPR017804">
    <property type="entry name" value="MeTrfase_EgtD-like"/>
</dbReference>
<dbReference type="SUPFAM" id="SSF53335">
    <property type="entry name" value="S-adenosyl-L-methionine-dependent methyltransferases"/>
    <property type="match status" value="1"/>
</dbReference>